<dbReference type="GO" id="GO:0016301">
    <property type="term" value="F:kinase activity"/>
    <property type="evidence" value="ECO:0007669"/>
    <property type="project" value="InterPro"/>
</dbReference>
<dbReference type="SUPFAM" id="SSF52540">
    <property type="entry name" value="P-loop containing nucleoside triphosphate hydrolases"/>
    <property type="match status" value="1"/>
</dbReference>
<dbReference type="AlphaFoldDB" id="A0A227PIC4"/>
<evidence type="ECO:0000256" key="1">
    <source>
        <dbReference type="ARBA" id="ARBA00022741"/>
    </source>
</evidence>
<comment type="caution">
    <text evidence="4">The sequence shown here is derived from an EMBL/GenBank/DDBJ whole genome shotgun (WGS) entry which is preliminary data.</text>
</comment>
<keyword evidence="2" id="KW-0067">ATP-binding</keyword>
<dbReference type="InterPro" id="IPR027417">
    <property type="entry name" value="P-loop_NTPase"/>
</dbReference>
<dbReference type="InterPro" id="IPR010488">
    <property type="entry name" value="Zeta_toxin_domain"/>
</dbReference>
<dbReference type="OrthoDB" id="9791543at2"/>
<organism evidence="4 5">
    <name type="scientific">Flavobacterium araucananum</name>
    <dbReference type="NCBI Taxonomy" id="946678"/>
    <lineage>
        <taxon>Bacteria</taxon>
        <taxon>Pseudomonadati</taxon>
        <taxon>Bacteroidota</taxon>
        <taxon>Flavobacteriia</taxon>
        <taxon>Flavobacteriales</taxon>
        <taxon>Flavobacteriaceae</taxon>
        <taxon>Flavobacterium</taxon>
    </lineage>
</organism>
<evidence type="ECO:0000259" key="3">
    <source>
        <dbReference type="Pfam" id="PF06414"/>
    </source>
</evidence>
<dbReference type="PANTHER" id="PTHR39206:SF1">
    <property type="entry name" value="SLL8004 PROTEIN"/>
    <property type="match status" value="1"/>
</dbReference>
<dbReference type="EMBL" id="MUGS01000002">
    <property type="protein sequence ID" value="OXG09592.1"/>
    <property type="molecule type" value="Genomic_DNA"/>
</dbReference>
<dbReference type="PANTHER" id="PTHR39206">
    <property type="entry name" value="SLL8004 PROTEIN"/>
    <property type="match status" value="1"/>
</dbReference>
<keyword evidence="1" id="KW-0547">Nucleotide-binding</keyword>
<proteinExistence type="predicted"/>
<reference evidence="4 5" key="1">
    <citation type="submission" date="2016-11" db="EMBL/GenBank/DDBJ databases">
        <title>Whole genomes of Flavobacteriaceae.</title>
        <authorList>
            <person name="Stine C."/>
            <person name="Li C."/>
            <person name="Tadesse D."/>
        </authorList>
    </citation>
    <scope>NUCLEOTIDE SEQUENCE [LARGE SCALE GENOMIC DNA]</scope>
    <source>
        <strain evidence="4 5">DSM 24704</strain>
    </source>
</reference>
<keyword evidence="5" id="KW-1185">Reference proteome</keyword>
<evidence type="ECO:0000313" key="5">
    <source>
        <dbReference type="Proteomes" id="UP000214684"/>
    </source>
</evidence>
<dbReference type="Pfam" id="PF06414">
    <property type="entry name" value="Zeta_toxin"/>
    <property type="match status" value="1"/>
</dbReference>
<dbReference type="Gene3D" id="3.40.50.300">
    <property type="entry name" value="P-loop containing nucleotide triphosphate hydrolases"/>
    <property type="match status" value="1"/>
</dbReference>
<feature type="domain" description="Zeta toxin" evidence="3">
    <location>
        <begin position="118"/>
        <end position="212"/>
    </location>
</feature>
<dbReference type="Proteomes" id="UP000214684">
    <property type="component" value="Unassembled WGS sequence"/>
</dbReference>
<name>A0A227PIC4_9FLAO</name>
<protein>
    <recommendedName>
        <fullName evidence="3">Zeta toxin domain-containing protein</fullName>
    </recommendedName>
</protein>
<evidence type="ECO:0000313" key="4">
    <source>
        <dbReference type="EMBL" id="OXG09592.1"/>
    </source>
</evidence>
<sequence length="248" mass="28816">MPSPNRARIYAGPNGSGKSSLYDAISKKYISGIFVNADLIEKQLQTIGFVDLTDFNLKIDTSNLEGFKKLPSSISLIKKAISENYTIDIRVKDNFIVNNLVNTNSYEAAFAASFIRYSLLSEKKDFTYETVMSDRHKLDEIIQANKLGYRTYLYFICTDDFEKNIERVKNRVLKDGHDVNEEKIKKRYFKTLDNLSDAIRLVHRAYIFDNSGNNYELLAEIYQGTAFKFHTVSIPQWFEKYVYNKFEF</sequence>
<accession>A0A227PIC4</accession>
<dbReference type="RefSeq" id="WP_089477897.1">
    <property type="nucleotide sequence ID" value="NZ_MUGS01000002.1"/>
</dbReference>
<gene>
    <name evidence="4" type="ORF">B0A64_02230</name>
</gene>
<dbReference type="GO" id="GO:0005524">
    <property type="term" value="F:ATP binding"/>
    <property type="evidence" value="ECO:0007669"/>
    <property type="project" value="UniProtKB-KW"/>
</dbReference>
<evidence type="ECO:0000256" key="2">
    <source>
        <dbReference type="ARBA" id="ARBA00022840"/>
    </source>
</evidence>